<name>A0ABV5TU48_9ACTN</name>
<organism evidence="1 2">
    <name type="scientific">Streptosporangium vulgare</name>
    <dbReference type="NCBI Taxonomy" id="46190"/>
    <lineage>
        <taxon>Bacteria</taxon>
        <taxon>Bacillati</taxon>
        <taxon>Actinomycetota</taxon>
        <taxon>Actinomycetes</taxon>
        <taxon>Streptosporangiales</taxon>
        <taxon>Streptosporangiaceae</taxon>
        <taxon>Streptosporangium</taxon>
    </lineage>
</organism>
<evidence type="ECO:0000313" key="1">
    <source>
        <dbReference type="EMBL" id="MFB9682539.1"/>
    </source>
</evidence>
<feature type="non-terminal residue" evidence="1">
    <location>
        <position position="143"/>
    </location>
</feature>
<dbReference type="EMBL" id="JBHMBS010000196">
    <property type="protein sequence ID" value="MFB9682539.1"/>
    <property type="molecule type" value="Genomic_DNA"/>
</dbReference>
<evidence type="ECO:0000313" key="2">
    <source>
        <dbReference type="Proteomes" id="UP001589610"/>
    </source>
</evidence>
<keyword evidence="2" id="KW-1185">Reference proteome</keyword>
<dbReference type="RefSeq" id="WP_386164238.1">
    <property type="nucleotide sequence ID" value="NZ_JBHMBS010000196.1"/>
</dbReference>
<reference evidence="1 2" key="1">
    <citation type="submission" date="2024-09" db="EMBL/GenBank/DDBJ databases">
        <authorList>
            <person name="Sun Q."/>
            <person name="Mori K."/>
        </authorList>
    </citation>
    <scope>NUCLEOTIDE SEQUENCE [LARGE SCALE GENOMIC DNA]</scope>
    <source>
        <strain evidence="1 2">JCM 3028</strain>
    </source>
</reference>
<proteinExistence type="predicted"/>
<dbReference type="Proteomes" id="UP001589610">
    <property type="component" value="Unassembled WGS sequence"/>
</dbReference>
<protein>
    <submittedName>
        <fullName evidence="1">Uncharacterized protein</fullName>
    </submittedName>
</protein>
<accession>A0ABV5TU48</accession>
<comment type="caution">
    <text evidence="1">The sequence shown here is derived from an EMBL/GenBank/DDBJ whole genome shotgun (WGS) entry which is preliminary data.</text>
</comment>
<gene>
    <name evidence="1" type="ORF">ACFFRH_44655</name>
</gene>
<sequence length="143" mass="14968">MSEISAYPGQQTSGLWTLPSAQPTFSAYGSDPESRPLRLEAQVEHDPSVSAQGSGLIWSGSGDLSSGGCHTTTKCWLETPTVTAGRLKDGWLIRWRVRVSTSTGVASQWSEWQAATVAVSGTAGNGLGAVPATRGTDSWTLAS</sequence>